<reference evidence="5 6" key="1">
    <citation type="submission" date="2019-03" db="EMBL/GenBank/DDBJ databases">
        <title>The genome sequence of Nitrosococcus wardiae strain D1FHST reveals the archetypal metabolic capacity of ammonia-oxidizing Gammaproteobacteria.</title>
        <authorList>
            <person name="Wang L."/>
            <person name="Lim C.K."/>
            <person name="Hanson T.E."/>
            <person name="Dang H."/>
            <person name="Klotz M.G."/>
        </authorList>
    </citation>
    <scope>NUCLEOTIDE SEQUENCE [LARGE SCALE GENOMIC DNA]</scope>
    <source>
        <strain evidence="5 6">D1FHS</strain>
    </source>
</reference>
<keyword evidence="2" id="KW-1277">Toxin-antitoxin system</keyword>
<dbReference type="InterPro" id="IPR047137">
    <property type="entry name" value="ORF3"/>
</dbReference>
<proteinExistence type="inferred from homology"/>
<feature type="domain" description="Inner membrane protein YgaP-like transmembrane" evidence="4">
    <location>
        <begin position="25"/>
        <end position="85"/>
    </location>
</feature>
<gene>
    <name evidence="5" type="ORF">E3U44_05770</name>
</gene>
<dbReference type="InterPro" id="IPR005031">
    <property type="entry name" value="COQ10_START"/>
</dbReference>
<keyword evidence="6" id="KW-1185">Reference proteome</keyword>
<accession>A0A4V1AVR6</accession>
<sequence>MTISSTYTPASSHAIRVPVEESSAVNVGQTERLLSTFGGGFLAYKGLQARSKGGILLTLMGGALIYRGITGHCPAYQSLNIDTSEPEEKISPIEIHETLTINKPRAEVYEFWNHLENLPQVMHHLQSVTTTTDKYSHWVARAPKGLTTLEWDAEIIEVRENELIAWQSLPDADVNNAGIIRFQDAPGGRGTEVHINIIYRPPASVIGTALARLLNPITSQVIKEDIRRFKSLMETGEIPTTEGQPQGGNL</sequence>
<dbReference type="InterPro" id="IPR021309">
    <property type="entry name" value="YgaP-like_TM"/>
</dbReference>
<dbReference type="OrthoDB" id="7059976at2"/>
<dbReference type="Pfam" id="PF11127">
    <property type="entry name" value="YgaP-like_TM"/>
    <property type="match status" value="1"/>
</dbReference>
<feature type="domain" description="Coenzyme Q-binding protein COQ10 START" evidence="3">
    <location>
        <begin position="101"/>
        <end position="214"/>
    </location>
</feature>
<evidence type="ECO:0000259" key="4">
    <source>
        <dbReference type="Pfam" id="PF11127"/>
    </source>
</evidence>
<dbReference type="RefSeq" id="WP_134357093.1">
    <property type="nucleotide sequence ID" value="NZ_CP038033.1"/>
</dbReference>
<evidence type="ECO:0000256" key="2">
    <source>
        <dbReference type="ARBA" id="ARBA00022649"/>
    </source>
</evidence>
<dbReference type="Proteomes" id="UP000294325">
    <property type="component" value="Chromosome"/>
</dbReference>
<dbReference type="EMBL" id="CP038033">
    <property type="protein sequence ID" value="QBQ54065.1"/>
    <property type="molecule type" value="Genomic_DNA"/>
</dbReference>
<dbReference type="AlphaFoldDB" id="A0A4V1AVR6"/>
<dbReference type="SUPFAM" id="SSF55961">
    <property type="entry name" value="Bet v1-like"/>
    <property type="match status" value="1"/>
</dbReference>
<dbReference type="Gene3D" id="3.30.530.20">
    <property type="match status" value="1"/>
</dbReference>
<protein>
    <submittedName>
        <fullName evidence="5">DUF2892 domain-containing protein</fullName>
    </submittedName>
</protein>
<dbReference type="PANTHER" id="PTHR33824">
    <property type="entry name" value="POLYKETIDE CYCLASE/DEHYDRASE AND LIPID TRANSPORT SUPERFAMILY PROTEIN"/>
    <property type="match status" value="1"/>
</dbReference>
<dbReference type="Pfam" id="PF03364">
    <property type="entry name" value="Polyketide_cyc"/>
    <property type="match status" value="1"/>
</dbReference>
<comment type="similarity">
    <text evidence="1">Belongs to the ribosome association toxin RatA family.</text>
</comment>
<dbReference type="InterPro" id="IPR023393">
    <property type="entry name" value="START-like_dom_sf"/>
</dbReference>
<dbReference type="CDD" id="cd07817">
    <property type="entry name" value="SRPBCC_8"/>
    <property type="match status" value="1"/>
</dbReference>
<evidence type="ECO:0000256" key="1">
    <source>
        <dbReference type="ARBA" id="ARBA00008918"/>
    </source>
</evidence>
<evidence type="ECO:0000313" key="6">
    <source>
        <dbReference type="Proteomes" id="UP000294325"/>
    </source>
</evidence>
<dbReference type="PANTHER" id="PTHR33824:SF7">
    <property type="entry name" value="POLYKETIDE CYCLASE_DEHYDRASE AND LIPID TRANSPORT SUPERFAMILY PROTEIN"/>
    <property type="match status" value="1"/>
</dbReference>
<dbReference type="KEGG" id="nwr:E3U44_05770"/>
<name>A0A4V1AVR6_9GAMM</name>
<evidence type="ECO:0000313" key="5">
    <source>
        <dbReference type="EMBL" id="QBQ54065.1"/>
    </source>
</evidence>
<evidence type="ECO:0000259" key="3">
    <source>
        <dbReference type="Pfam" id="PF03364"/>
    </source>
</evidence>
<organism evidence="5 6">
    <name type="scientific">Nitrosococcus wardiae</name>
    <dbReference type="NCBI Taxonomy" id="1814290"/>
    <lineage>
        <taxon>Bacteria</taxon>
        <taxon>Pseudomonadati</taxon>
        <taxon>Pseudomonadota</taxon>
        <taxon>Gammaproteobacteria</taxon>
        <taxon>Chromatiales</taxon>
        <taxon>Chromatiaceae</taxon>
        <taxon>Nitrosococcus</taxon>
    </lineage>
</organism>